<dbReference type="SUPFAM" id="SSF51430">
    <property type="entry name" value="NAD(P)-linked oxidoreductase"/>
    <property type="match status" value="1"/>
</dbReference>
<name>A0A5B6VBC1_9ROSI</name>
<dbReference type="Proteomes" id="UP000325315">
    <property type="component" value="Unassembled WGS sequence"/>
</dbReference>
<comment type="caution">
    <text evidence="1">The sequence shown here is derived from an EMBL/GenBank/DDBJ whole genome shotgun (WGS) entry which is preliminary data.</text>
</comment>
<dbReference type="EMBL" id="SMMG02000007">
    <property type="protein sequence ID" value="KAA3466306.1"/>
    <property type="molecule type" value="Genomic_DNA"/>
</dbReference>
<dbReference type="InterPro" id="IPR036812">
    <property type="entry name" value="NAD(P)_OxRdtase_dom_sf"/>
</dbReference>
<dbReference type="Gene3D" id="3.20.20.100">
    <property type="entry name" value="NADP-dependent oxidoreductase domain"/>
    <property type="match status" value="1"/>
</dbReference>
<protein>
    <submittedName>
        <fullName evidence="1">Uncharacterized protein</fullName>
    </submittedName>
</protein>
<sequence>MEECQALGLTKSLGVSNLSCKKLQTILSTAKIPPAKTLVSLTGSYDELHKISQLPKCKVYAAGDFVSDDGPHKTVEEFWDGEI</sequence>
<dbReference type="AlphaFoldDB" id="A0A5B6VBC1"/>
<dbReference type="OrthoDB" id="416253at2759"/>
<gene>
    <name evidence="1" type="ORF">EPI10_001405</name>
</gene>
<proteinExistence type="predicted"/>
<evidence type="ECO:0000313" key="1">
    <source>
        <dbReference type="EMBL" id="KAA3466306.1"/>
    </source>
</evidence>
<accession>A0A5B6VBC1</accession>
<evidence type="ECO:0000313" key="2">
    <source>
        <dbReference type="Proteomes" id="UP000325315"/>
    </source>
</evidence>
<keyword evidence="2" id="KW-1185">Reference proteome</keyword>
<organism evidence="1 2">
    <name type="scientific">Gossypium australe</name>
    <dbReference type="NCBI Taxonomy" id="47621"/>
    <lineage>
        <taxon>Eukaryota</taxon>
        <taxon>Viridiplantae</taxon>
        <taxon>Streptophyta</taxon>
        <taxon>Embryophyta</taxon>
        <taxon>Tracheophyta</taxon>
        <taxon>Spermatophyta</taxon>
        <taxon>Magnoliopsida</taxon>
        <taxon>eudicotyledons</taxon>
        <taxon>Gunneridae</taxon>
        <taxon>Pentapetalae</taxon>
        <taxon>rosids</taxon>
        <taxon>malvids</taxon>
        <taxon>Malvales</taxon>
        <taxon>Malvaceae</taxon>
        <taxon>Malvoideae</taxon>
        <taxon>Gossypium</taxon>
    </lineage>
</organism>
<reference evidence="2" key="1">
    <citation type="journal article" date="2019" name="Plant Biotechnol. J.">
        <title>Genome sequencing of the Australian wild diploid species Gossypium australe highlights disease resistance and delayed gland morphogenesis.</title>
        <authorList>
            <person name="Cai Y."/>
            <person name="Cai X."/>
            <person name="Wang Q."/>
            <person name="Wang P."/>
            <person name="Zhang Y."/>
            <person name="Cai C."/>
            <person name="Xu Y."/>
            <person name="Wang K."/>
            <person name="Zhou Z."/>
            <person name="Wang C."/>
            <person name="Geng S."/>
            <person name="Li B."/>
            <person name="Dong Q."/>
            <person name="Hou Y."/>
            <person name="Wang H."/>
            <person name="Ai P."/>
            <person name="Liu Z."/>
            <person name="Yi F."/>
            <person name="Sun M."/>
            <person name="An G."/>
            <person name="Cheng J."/>
            <person name="Zhang Y."/>
            <person name="Shi Q."/>
            <person name="Xie Y."/>
            <person name="Shi X."/>
            <person name="Chang Y."/>
            <person name="Huang F."/>
            <person name="Chen Y."/>
            <person name="Hong S."/>
            <person name="Mi L."/>
            <person name="Sun Q."/>
            <person name="Zhang L."/>
            <person name="Zhou B."/>
            <person name="Peng R."/>
            <person name="Zhang X."/>
            <person name="Liu F."/>
        </authorList>
    </citation>
    <scope>NUCLEOTIDE SEQUENCE [LARGE SCALE GENOMIC DNA]</scope>
    <source>
        <strain evidence="2">cv. PA1801</strain>
    </source>
</reference>